<dbReference type="EMBL" id="NMUH01004714">
    <property type="protein sequence ID" value="MQM10592.1"/>
    <property type="molecule type" value="Genomic_DNA"/>
</dbReference>
<proteinExistence type="predicted"/>
<evidence type="ECO:0000313" key="2">
    <source>
        <dbReference type="EMBL" id="MQM10592.1"/>
    </source>
</evidence>
<name>A0A843WJK0_COLES</name>
<protein>
    <submittedName>
        <fullName evidence="2">Uncharacterized protein</fullName>
    </submittedName>
</protein>
<keyword evidence="1" id="KW-1133">Transmembrane helix</keyword>
<organism evidence="2 3">
    <name type="scientific">Colocasia esculenta</name>
    <name type="common">Wild taro</name>
    <name type="synonym">Arum esculentum</name>
    <dbReference type="NCBI Taxonomy" id="4460"/>
    <lineage>
        <taxon>Eukaryota</taxon>
        <taxon>Viridiplantae</taxon>
        <taxon>Streptophyta</taxon>
        <taxon>Embryophyta</taxon>
        <taxon>Tracheophyta</taxon>
        <taxon>Spermatophyta</taxon>
        <taxon>Magnoliopsida</taxon>
        <taxon>Liliopsida</taxon>
        <taxon>Araceae</taxon>
        <taxon>Aroideae</taxon>
        <taxon>Colocasieae</taxon>
        <taxon>Colocasia</taxon>
    </lineage>
</organism>
<keyword evidence="1" id="KW-0472">Membrane</keyword>
<feature type="transmembrane region" description="Helical" evidence="1">
    <location>
        <begin position="20"/>
        <end position="46"/>
    </location>
</feature>
<dbReference type="AlphaFoldDB" id="A0A843WJK0"/>
<accession>A0A843WJK0</accession>
<reference evidence="2" key="1">
    <citation type="submission" date="2017-07" db="EMBL/GenBank/DDBJ databases">
        <title>Taro Niue Genome Assembly and Annotation.</title>
        <authorList>
            <person name="Atibalentja N."/>
            <person name="Keating K."/>
            <person name="Fields C.J."/>
        </authorList>
    </citation>
    <scope>NUCLEOTIDE SEQUENCE</scope>
    <source>
        <strain evidence="2">Niue_2</strain>
        <tissue evidence="2">Leaf</tissue>
    </source>
</reference>
<keyword evidence="1" id="KW-0812">Transmembrane</keyword>
<evidence type="ECO:0000313" key="3">
    <source>
        <dbReference type="Proteomes" id="UP000652761"/>
    </source>
</evidence>
<evidence type="ECO:0000256" key="1">
    <source>
        <dbReference type="SAM" id="Phobius"/>
    </source>
</evidence>
<keyword evidence="3" id="KW-1185">Reference proteome</keyword>
<comment type="caution">
    <text evidence="2">The sequence shown here is derived from an EMBL/GenBank/DDBJ whole genome shotgun (WGS) entry which is preliminary data.</text>
</comment>
<gene>
    <name evidence="2" type="ORF">Taro_043488</name>
</gene>
<sequence length="343" mass="36543">MGVWLVVLLWKCQSRLLWRVLPVSCVVSAVGATLLYLAEFWCLWWHPLLVLEWFVFVSSGALMHCVALWVALGACVSTVCCVVALSVVRQALVMAVSESFPLALGSECVRHSLCGRVVVVTTGKSLCDLVVPLRLLFSLTGVAGGSEWLSGCRGVPGGTRSGHGVGGGRVNVGNAMPRLVAFWGLEAKSLGRFPPFSLSLLSPFPLFAEVERYPPSSFSGVERGGAGGGSAHRDIREGVTPVRRDLIAVRLAAAIRVVSRPSSLSRQGSCRDEPAHRDAVLVAVALLVVIPSRRPSRSRQHLVSLGCFRGRGWRVGVCSRAGVPLGPSGGNAAGWLAAFSDRR</sequence>
<feature type="transmembrane region" description="Helical" evidence="1">
    <location>
        <begin position="66"/>
        <end position="88"/>
    </location>
</feature>
<dbReference type="Proteomes" id="UP000652761">
    <property type="component" value="Unassembled WGS sequence"/>
</dbReference>